<name>A0A5P8W9W6_9NOSO</name>
<reference evidence="1 2" key="1">
    <citation type="submission" date="2019-10" db="EMBL/GenBank/DDBJ databases">
        <title>Genomic and transcriptomic insights into the perfect genentic adaptation of a filamentous nitrogen-fixing cyanobacterium to rice fields.</title>
        <authorList>
            <person name="Chen Z."/>
        </authorList>
    </citation>
    <scope>NUCLEOTIDE SEQUENCE [LARGE SCALE GENOMIC DNA]</scope>
    <source>
        <strain evidence="1">CCNUC1</strain>
    </source>
</reference>
<dbReference type="KEGG" id="nsh:GXM_06866"/>
<evidence type="ECO:0000313" key="1">
    <source>
        <dbReference type="EMBL" id="QFS49372.1"/>
    </source>
</evidence>
<protein>
    <submittedName>
        <fullName evidence="1">Uncharacterized protein</fullName>
    </submittedName>
</protein>
<evidence type="ECO:0000313" key="2">
    <source>
        <dbReference type="Proteomes" id="UP000326678"/>
    </source>
</evidence>
<dbReference type="EMBL" id="CP045226">
    <property type="protein sequence ID" value="QFS49372.1"/>
    <property type="molecule type" value="Genomic_DNA"/>
</dbReference>
<dbReference type="AlphaFoldDB" id="A0A5P8W9W6"/>
<dbReference type="Proteomes" id="UP000326678">
    <property type="component" value="Chromosome Gxm1"/>
</dbReference>
<sequence>MSDLEQAHSKDIETITLLLAKISKRTPSEIKPHLNSMLEQLVQPSRERPFYETATPQEWVTAFTEWVESHRELNLPSLSDEAISRSSIYGERG</sequence>
<proteinExistence type="predicted"/>
<gene>
    <name evidence="1" type="ORF">GXM_06866</name>
</gene>
<accession>A0A5P8W9W6</accession>
<organism evidence="1 2">
    <name type="scientific">Nostoc sphaeroides CCNUC1</name>
    <dbReference type="NCBI Taxonomy" id="2653204"/>
    <lineage>
        <taxon>Bacteria</taxon>
        <taxon>Bacillati</taxon>
        <taxon>Cyanobacteriota</taxon>
        <taxon>Cyanophyceae</taxon>
        <taxon>Nostocales</taxon>
        <taxon>Nostocaceae</taxon>
        <taxon>Nostoc</taxon>
    </lineage>
</organism>
<keyword evidence="2" id="KW-1185">Reference proteome</keyword>